<dbReference type="PANTHER" id="PTHR48086:SF3">
    <property type="entry name" value="SODIUM_PROLINE SYMPORTER"/>
    <property type="match status" value="1"/>
</dbReference>
<comment type="caution">
    <text evidence="14">The sequence shown here is derived from an EMBL/GenBank/DDBJ whole genome shotgun (WGS) entry which is preliminary data.</text>
</comment>
<reference evidence="14" key="1">
    <citation type="submission" date="2023-10" db="EMBL/GenBank/DDBJ databases">
        <authorList>
            <person name="Chen Y."/>
            <person name="Shah S."/>
            <person name="Dougan E. K."/>
            <person name="Thang M."/>
            <person name="Chan C."/>
        </authorList>
    </citation>
    <scope>NUCLEOTIDE SEQUENCE [LARGE SCALE GENOMIC DNA]</scope>
</reference>
<proteinExistence type="inferred from homology"/>
<evidence type="ECO:0000256" key="8">
    <source>
        <dbReference type="ARBA" id="ARBA00023053"/>
    </source>
</evidence>
<evidence type="ECO:0000256" key="11">
    <source>
        <dbReference type="ARBA" id="ARBA00023201"/>
    </source>
</evidence>
<keyword evidence="8" id="KW-0915">Sodium</keyword>
<dbReference type="InterPro" id="IPR050277">
    <property type="entry name" value="Sodium:Solute_Symporter"/>
</dbReference>
<keyword evidence="7 13" id="KW-1133">Transmembrane helix</keyword>
<organism evidence="14 15">
    <name type="scientific">Prorocentrum cordatum</name>
    <dbReference type="NCBI Taxonomy" id="2364126"/>
    <lineage>
        <taxon>Eukaryota</taxon>
        <taxon>Sar</taxon>
        <taxon>Alveolata</taxon>
        <taxon>Dinophyceae</taxon>
        <taxon>Prorocentrales</taxon>
        <taxon>Prorocentraceae</taxon>
        <taxon>Prorocentrum</taxon>
    </lineage>
</organism>
<dbReference type="EMBL" id="CAUYUJ010022445">
    <property type="protein sequence ID" value="CAK0910682.1"/>
    <property type="molecule type" value="Genomic_DNA"/>
</dbReference>
<name>A0ABN9YD12_9DINO</name>
<accession>A0ABN9YD12</accession>
<comment type="subcellular location">
    <subcellularLocation>
        <location evidence="1">Cell membrane</location>
        <topology evidence="1">Multi-pass membrane protein</topology>
    </subcellularLocation>
</comment>
<feature type="compositionally biased region" description="Low complexity" evidence="12">
    <location>
        <begin position="430"/>
        <end position="451"/>
    </location>
</feature>
<dbReference type="Gene3D" id="1.20.1730.10">
    <property type="entry name" value="Sodium/glucose cotransporter"/>
    <property type="match status" value="1"/>
</dbReference>
<evidence type="ECO:0000256" key="6">
    <source>
        <dbReference type="ARBA" id="ARBA00022847"/>
    </source>
</evidence>
<feature type="transmembrane region" description="Helical" evidence="13">
    <location>
        <begin position="301"/>
        <end position="324"/>
    </location>
</feature>
<keyword evidence="5 13" id="KW-0812">Transmembrane</keyword>
<keyword evidence="15" id="KW-1185">Reference proteome</keyword>
<evidence type="ECO:0000256" key="7">
    <source>
        <dbReference type="ARBA" id="ARBA00022989"/>
    </source>
</evidence>
<dbReference type="PROSITE" id="PS50283">
    <property type="entry name" value="NA_SOLUT_SYMP_3"/>
    <property type="match status" value="1"/>
</dbReference>
<evidence type="ECO:0000313" key="14">
    <source>
        <dbReference type="EMBL" id="CAK0910682.1"/>
    </source>
</evidence>
<evidence type="ECO:0000256" key="1">
    <source>
        <dbReference type="ARBA" id="ARBA00004651"/>
    </source>
</evidence>
<keyword evidence="4" id="KW-1003">Cell membrane</keyword>
<evidence type="ECO:0000256" key="10">
    <source>
        <dbReference type="ARBA" id="ARBA00023136"/>
    </source>
</evidence>
<evidence type="ECO:0000256" key="3">
    <source>
        <dbReference type="ARBA" id="ARBA00022448"/>
    </source>
</evidence>
<evidence type="ECO:0000256" key="12">
    <source>
        <dbReference type="SAM" id="MobiDB-lite"/>
    </source>
</evidence>
<evidence type="ECO:0000313" key="15">
    <source>
        <dbReference type="Proteomes" id="UP001189429"/>
    </source>
</evidence>
<keyword evidence="11" id="KW-0739">Sodium transport</keyword>
<keyword evidence="10 13" id="KW-0472">Membrane</keyword>
<evidence type="ECO:0000256" key="9">
    <source>
        <dbReference type="ARBA" id="ARBA00023065"/>
    </source>
</evidence>
<comment type="similarity">
    <text evidence="2">Belongs to the sodium:solute symporter (SSF) (TC 2.A.21) family.</text>
</comment>
<keyword evidence="9" id="KW-0406">Ion transport</keyword>
<gene>
    <name evidence="14" type="ORF">PCOR1329_LOCUS84802</name>
</gene>
<evidence type="ECO:0000256" key="13">
    <source>
        <dbReference type="SAM" id="Phobius"/>
    </source>
</evidence>
<feature type="transmembrane region" description="Helical" evidence="13">
    <location>
        <begin position="231"/>
        <end position="255"/>
    </location>
</feature>
<dbReference type="InterPro" id="IPR001734">
    <property type="entry name" value="Na/solute_symporter"/>
</dbReference>
<evidence type="ECO:0000256" key="2">
    <source>
        <dbReference type="ARBA" id="ARBA00006434"/>
    </source>
</evidence>
<keyword evidence="3" id="KW-0813">Transport</keyword>
<keyword evidence="6" id="KW-0769">Symport</keyword>
<feature type="region of interest" description="Disordered" evidence="12">
    <location>
        <begin position="426"/>
        <end position="464"/>
    </location>
</feature>
<evidence type="ECO:0000256" key="5">
    <source>
        <dbReference type="ARBA" id="ARBA00022692"/>
    </source>
</evidence>
<dbReference type="PANTHER" id="PTHR48086">
    <property type="entry name" value="SODIUM/PROLINE SYMPORTER-RELATED"/>
    <property type="match status" value="1"/>
</dbReference>
<dbReference type="Proteomes" id="UP001189429">
    <property type="component" value="Unassembled WGS sequence"/>
</dbReference>
<protein>
    <submittedName>
        <fullName evidence="14">Uncharacterized protein</fullName>
    </submittedName>
</protein>
<dbReference type="InterPro" id="IPR038377">
    <property type="entry name" value="Na/Glc_symporter_sf"/>
</dbReference>
<evidence type="ECO:0000256" key="4">
    <source>
        <dbReference type="ARBA" id="ARBA00022475"/>
    </source>
</evidence>
<feature type="transmembrane region" description="Helical" evidence="13">
    <location>
        <begin position="76"/>
        <end position="98"/>
    </location>
</feature>
<sequence length="464" mass="48768">MISTALIWAYSAAGGLVSVAYTDVAQAAIGWTGFVVGTIWIQQNMPNYPGVSAAYPLGDKPVFWEGMSDANSYDPIPNAITLNWATIIVLAFGNLMALDFQARCMAAKTPNIARAGCIIAGLIAGSIGVLNTFNAGTTRALYGPSSPHAEFVVNSCSADITVIGCFGVNCNAIPVPGVGTCGEWKPDPKATLKMLTCSHEDCHPFLDLDGSAGYSPGTEANFPINKFIGGWMLMGIIAASMSTADGAIVAMGTVFSHNVIRKLGGALSSDANLLTLARISTLLWAAVACAIATTKPNETGYFLLIAFDCVFAGGVVPLFAAVYWKGCKPIAAFAAIVAGSIVRGVLEFTLPKDDGLLLLAGSFAKTFGPGVIYDPKLADAVLVEGRIADMCPQENGPRTGRASTPSSRRWCRFLCWCSCTSCQSRIHRVGGSSPTRRSPSPRLSRSPTTGTTRRRRASEAAVEL</sequence>